<keyword evidence="3" id="KW-1185">Reference proteome</keyword>
<protein>
    <submittedName>
        <fullName evidence="2">Uncharacterized protein</fullName>
    </submittedName>
</protein>
<evidence type="ECO:0000313" key="2">
    <source>
        <dbReference type="EMBL" id="KAF6322475.1"/>
    </source>
</evidence>
<dbReference type="Proteomes" id="UP000558488">
    <property type="component" value="Unassembled WGS sequence"/>
</dbReference>
<gene>
    <name evidence="2" type="ORF">mPipKuh1_008476</name>
</gene>
<proteinExistence type="predicted"/>
<name>A0A7J7VB99_PIPKU</name>
<feature type="compositionally biased region" description="Basic and acidic residues" evidence="1">
    <location>
        <begin position="1"/>
        <end position="10"/>
    </location>
</feature>
<comment type="caution">
    <text evidence="2">The sequence shown here is derived from an EMBL/GenBank/DDBJ whole genome shotgun (WGS) entry which is preliminary data.</text>
</comment>
<reference evidence="2 3" key="1">
    <citation type="journal article" date="2020" name="Nature">
        <title>Six reference-quality genomes reveal evolution of bat adaptations.</title>
        <authorList>
            <person name="Jebb D."/>
            <person name="Huang Z."/>
            <person name="Pippel M."/>
            <person name="Hughes G.M."/>
            <person name="Lavrichenko K."/>
            <person name="Devanna P."/>
            <person name="Winkler S."/>
            <person name="Jermiin L.S."/>
            <person name="Skirmuntt E.C."/>
            <person name="Katzourakis A."/>
            <person name="Burkitt-Gray L."/>
            <person name="Ray D.A."/>
            <person name="Sullivan K.A.M."/>
            <person name="Roscito J.G."/>
            <person name="Kirilenko B.M."/>
            <person name="Davalos L.M."/>
            <person name="Corthals A.P."/>
            <person name="Power M.L."/>
            <person name="Jones G."/>
            <person name="Ransome R.D."/>
            <person name="Dechmann D.K.N."/>
            <person name="Locatelli A.G."/>
            <person name="Puechmaille S.J."/>
            <person name="Fedrigo O."/>
            <person name="Jarvis E.D."/>
            <person name="Hiller M."/>
            <person name="Vernes S.C."/>
            <person name="Myers E.W."/>
            <person name="Teeling E.C."/>
        </authorList>
    </citation>
    <scope>NUCLEOTIDE SEQUENCE [LARGE SCALE GENOMIC DNA]</scope>
    <source>
        <strain evidence="2">MPipKuh1</strain>
        <tissue evidence="2">Flight muscle</tissue>
    </source>
</reference>
<organism evidence="2 3">
    <name type="scientific">Pipistrellus kuhlii</name>
    <name type="common">Kuhl's pipistrelle</name>
    <dbReference type="NCBI Taxonomy" id="59472"/>
    <lineage>
        <taxon>Eukaryota</taxon>
        <taxon>Metazoa</taxon>
        <taxon>Chordata</taxon>
        <taxon>Craniata</taxon>
        <taxon>Vertebrata</taxon>
        <taxon>Euteleostomi</taxon>
        <taxon>Mammalia</taxon>
        <taxon>Eutheria</taxon>
        <taxon>Laurasiatheria</taxon>
        <taxon>Chiroptera</taxon>
        <taxon>Yangochiroptera</taxon>
        <taxon>Vespertilionidae</taxon>
        <taxon>Pipistrellus</taxon>
    </lineage>
</organism>
<evidence type="ECO:0000256" key="1">
    <source>
        <dbReference type="SAM" id="MobiDB-lite"/>
    </source>
</evidence>
<sequence>MDVQRGESRKGGRQPSGQPECIETTIAFNAAASLLPSHAEGRSAEGPGPEEGQHGDHHHEKARQKQNGPRQRREPPRQRGPGSLLAEFWENKHEAKRKPSPSAAAAPGPPPRARMHRVRPADVGGCVREGMPG</sequence>
<dbReference type="EMBL" id="JACAGB010000015">
    <property type="protein sequence ID" value="KAF6322475.1"/>
    <property type="molecule type" value="Genomic_DNA"/>
</dbReference>
<accession>A0A7J7VB99</accession>
<dbReference type="AlphaFoldDB" id="A0A7J7VB99"/>
<evidence type="ECO:0000313" key="3">
    <source>
        <dbReference type="Proteomes" id="UP000558488"/>
    </source>
</evidence>
<feature type="region of interest" description="Disordered" evidence="1">
    <location>
        <begin position="1"/>
        <end position="133"/>
    </location>
</feature>